<dbReference type="InterPro" id="IPR006544">
    <property type="entry name" value="P-type_TPase_V"/>
</dbReference>
<dbReference type="SUPFAM" id="SSF81665">
    <property type="entry name" value="Calcium ATPase, transmembrane domain M"/>
    <property type="match status" value="1"/>
</dbReference>
<keyword evidence="4" id="KW-0547">Nucleotide-binding</keyword>
<evidence type="ECO:0000256" key="8">
    <source>
        <dbReference type="ARBA" id="ARBA00022989"/>
    </source>
</evidence>
<keyword evidence="3" id="KW-0479">Metal-binding</keyword>
<feature type="transmembrane region" description="Helical" evidence="10">
    <location>
        <begin position="487"/>
        <end position="508"/>
    </location>
</feature>
<dbReference type="InterPro" id="IPR023298">
    <property type="entry name" value="ATPase_P-typ_TM_dom_sf"/>
</dbReference>
<accession>A0A9N9G6N5</accession>
<evidence type="ECO:0000256" key="7">
    <source>
        <dbReference type="ARBA" id="ARBA00022967"/>
    </source>
</evidence>
<evidence type="ECO:0000256" key="10">
    <source>
        <dbReference type="SAM" id="Phobius"/>
    </source>
</evidence>
<evidence type="ECO:0000256" key="4">
    <source>
        <dbReference type="ARBA" id="ARBA00022741"/>
    </source>
</evidence>
<dbReference type="AlphaFoldDB" id="A0A9N9G6N5"/>
<dbReference type="InterPro" id="IPR036412">
    <property type="entry name" value="HAD-like_sf"/>
</dbReference>
<dbReference type="PRINTS" id="PR00119">
    <property type="entry name" value="CATATPASE"/>
</dbReference>
<dbReference type="SUPFAM" id="SSF56784">
    <property type="entry name" value="HAD-like"/>
    <property type="match status" value="1"/>
</dbReference>
<dbReference type="InterPro" id="IPR001757">
    <property type="entry name" value="P_typ_ATPase"/>
</dbReference>
<keyword evidence="9 10" id="KW-0472">Membrane</keyword>
<dbReference type="NCBIfam" id="TIGR01494">
    <property type="entry name" value="ATPase_P-type"/>
    <property type="match status" value="1"/>
</dbReference>
<feature type="transmembrane region" description="Helical" evidence="10">
    <location>
        <begin position="565"/>
        <end position="585"/>
    </location>
</feature>
<proteinExistence type="predicted"/>
<evidence type="ECO:0000256" key="3">
    <source>
        <dbReference type="ARBA" id="ARBA00022723"/>
    </source>
</evidence>
<evidence type="ECO:0000313" key="12">
    <source>
        <dbReference type="Proteomes" id="UP000789570"/>
    </source>
</evidence>
<keyword evidence="8 10" id="KW-1133">Transmembrane helix</keyword>
<evidence type="ECO:0000256" key="9">
    <source>
        <dbReference type="ARBA" id="ARBA00023136"/>
    </source>
</evidence>
<keyword evidence="12" id="KW-1185">Reference proteome</keyword>
<dbReference type="Gene3D" id="3.40.50.1000">
    <property type="entry name" value="HAD superfamily/HAD-like"/>
    <property type="match status" value="1"/>
</dbReference>
<dbReference type="EMBL" id="CAJVPQ010002230">
    <property type="protein sequence ID" value="CAG8588623.1"/>
    <property type="molecule type" value="Genomic_DNA"/>
</dbReference>
<keyword evidence="7" id="KW-1278">Translocase</keyword>
<dbReference type="GO" id="GO:0015662">
    <property type="term" value="F:P-type ion transporter activity"/>
    <property type="evidence" value="ECO:0007669"/>
    <property type="project" value="TreeGrafter"/>
</dbReference>
<feature type="non-terminal residue" evidence="11">
    <location>
        <position position="594"/>
    </location>
</feature>
<dbReference type="FunFam" id="3.40.50.1000:FF:000071">
    <property type="entry name" value="Cation-transporting ATPase"/>
    <property type="match status" value="1"/>
</dbReference>
<gene>
    <name evidence="11" type="ORF">FCALED_LOCUS7972</name>
</gene>
<dbReference type="GO" id="GO:0016887">
    <property type="term" value="F:ATP hydrolysis activity"/>
    <property type="evidence" value="ECO:0007669"/>
    <property type="project" value="InterPro"/>
</dbReference>
<keyword evidence="2 10" id="KW-0812">Transmembrane</keyword>
<evidence type="ECO:0000313" key="11">
    <source>
        <dbReference type="EMBL" id="CAG8588623.1"/>
    </source>
</evidence>
<dbReference type="OrthoDB" id="48943at2759"/>
<name>A0A9N9G6N5_9GLOM</name>
<dbReference type="PANTHER" id="PTHR45630">
    <property type="entry name" value="CATION-TRANSPORTING ATPASE-RELATED"/>
    <property type="match status" value="1"/>
</dbReference>
<feature type="transmembrane region" description="Helical" evidence="10">
    <location>
        <begin position="534"/>
        <end position="553"/>
    </location>
</feature>
<dbReference type="Gene3D" id="3.40.1110.10">
    <property type="entry name" value="Calcium-transporting ATPase, cytoplasmic domain N"/>
    <property type="match status" value="1"/>
</dbReference>
<comment type="caution">
    <text evidence="11">The sequence shown here is derived from an EMBL/GenBank/DDBJ whole genome shotgun (WGS) entry which is preliminary data.</text>
</comment>
<keyword evidence="5" id="KW-0067">ATP-binding</keyword>
<dbReference type="GO" id="GO:0005789">
    <property type="term" value="C:endoplasmic reticulum membrane"/>
    <property type="evidence" value="ECO:0007669"/>
    <property type="project" value="TreeGrafter"/>
</dbReference>
<evidence type="ECO:0000256" key="6">
    <source>
        <dbReference type="ARBA" id="ARBA00022842"/>
    </source>
</evidence>
<dbReference type="InterPro" id="IPR023214">
    <property type="entry name" value="HAD_sf"/>
</dbReference>
<feature type="transmembrane region" description="Helical" evidence="10">
    <location>
        <begin position="448"/>
        <end position="466"/>
    </location>
</feature>
<protein>
    <submittedName>
        <fullName evidence="11">7712_t:CDS:1</fullName>
    </submittedName>
</protein>
<organism evidence="11 12">
    <name type="scientific">Funneliformis caledonium</name>
    <dbReference type="NCBI Taxonomy" id="1117310"/>
    <lineage>
        <taxon>Eukaryota</taxon>
        <taxon>Fungi</taxon>
        <taxon>Fungi incertae sedis</taxon>
        <taxon>Mucoromycota</taxon>
        <taxon>Glomeromycotina</taxon>
        <taxon>Glomeromycetes</taxon>
        <taxon>Glomerales</taxon>
        <taxon>Glomeraceae</taxon>
        <taxon>Funneliformis</taxon>
    </lineage>
</organism>
<dbReference type="GO" id="GO:0019829">
    <property type="term" value="F:ATPase-coupled monoatomic cation transmembrane transporter activity"/>
    <property type="evidence" value="ECO:0007669"/>
    <property type="project" value="TreeGrafter"/>
</dbReference>
<dbReference type="Proteomes" id="UP000789570">
    <property type="component" value="Unassembled WGS sequence"/>
</dbReference>
<dbReference type="GO" id="GO:0006874">
    <property type="term" value="P:intracellular calcium ion homeostasis"/>
    <property type="evidence" value="ECO:0007669"/>
    <property type="project" value="TreeGrafter"/>
</dbReference>
<comment type="subcellular location">
    <subcellularLocation>
        <location evidence="1">Membrane</location>
        <topology evidence="1">Multi-pass membrane protein</topology>
    </subcellularLocation>
</comment>
<keyword evidence="6" id="KW-0460">Magnesium</keyword>
<sequence>MEKVTLEALEWKLDKNKRDTVIPQSQRFQSRSQLQIHRRFLFSSALKRMSSVSTVTTPRGKKTFIAVKGAPETLRQMYLYVPDDYEETFKFFTRRGSRVLALGYKYLEDNMTIDKINGLLREDVESELNFAGFLVFHCPLKDDAVSTLQMLNESSHRVIMITGDNPLTACHVAREVKIIERDVLILDIQEDAKSPDELVWKSVDEKIMIPVNPIEPIERSVFRDYDICVTGAALSQYENKPSVRELLRNTWVYARVSPGQKEFILTELKKAGYTTLMVGDGTNDVGALKQAHVGVALLNGTPEDLKKIAERRRMITLKDMYENQLKFTARFNMPPPPPPPAIAHLFPHITQQQQQQNNPARHAPRVDQIAEQLLQDFDDEPPSIKFGDASVASHFTSKLSNVSAIANIIRQGRCTLVATIQMYKILALNCLISAYSLSVLYLDGIKYGDAQATISGMLLAVCFLCISKAKPLEKLSKRRPQTNIFNFYIIFSILGQFAIHIASLIYIVDLVFKHEEKKPVDLEGEFEPSLLNTAVYLISLSMQVSTFAINFQGHPFRESLRENKALFYGLVSVAGIAFAGALEIVPEINSLLQL</sequence>
<reference evidence="11" key="1">
    <citation type="submission" date="2021-06" db="EMBL/GenBank/DDBJ databases">
        <authorList>
            <person name="Kallberg Y."/>
            <person name="Tangrot J."/>
            <person name="Rosling A."/>
        </authorList>
    </citation>
    <scope>NUCLEOTIDE SEQUENCE</scope>
    <source>
        <strain evidence="11">UK204</strain>
    </source>
</reference>
<dbReference type="GO" id="GO:0005524">
    <property type="term" value="F:ATP binding"/>
    <property type="evidence" value="ECO:0007669"/>
    <property type="project" value="UniProtKB-KW"/>
</dbReference>
<dbReference type="PANTHER" id="PTHR45630:SF7">
    <property type="entry name" value="ENDOPLASMIC RETICULUM TRANSMEMBRANE HELIX TRANSLOCASE"/>
    <property type="match status" value="1"/>
</dbReference>
<evidence type="ECO:0000256" key="1">
    <source>
        <dbReference type="ARBA" id="ARBA00004141"/>
    </source>
</evidence>
<dbReference type="InterPro" id="IPR023299">
    <property type="entry name" value="ATPase_P-typ_cyto_dom_N"/>
</dbReference>
<evidence type="ECO:0000256" key="2">
    <source>
        <dbReference type="ARBA" id="ARBA00022692"/>
    </source>
</evidence>
<evidence type="ECO:0000256" key="5">
    <source>
        <dbReference type="ARBA" id="ARBA00022840"/>
    </source>
</evidence>
<dbReference type="GO" id="GO:0046872">
    <property type="term" value="F:metal ion binding"/>
    <property type="evidence" value="ECO:0007669"/>
    <property type="project" value="UniProtKB-KW"/>
</dbReference>